<reference evidence="1" key="1">
    <citation type="journal article" date="2015" name="Nature">
        <title>Complex archaea that bridge the gap between prokaryotes and eukaryotes.</title>
        <authorList>
            <person name="Spang A."/>
            <person name="Saw J.H."/>
            <person name="Jorgensen S.L."/>
            <person name="Zaremba-Niedzwiedzka K."/>
            <person name="Martijn J."/>
            <person name="Lind A.E."/>
            <person name="van Eijk R."/>
            <person name="Schleper C."/>
            <person name="Guy L."/>
            <person name="Ettema T.J."/>
        </authorList>
    </citation>
    <scope>NUCLEOTIDE SEQUENCE</scope>
</reference>
<organism evidence="1">
    <name type="scientific">marine sediment metagenome</name>
    <dbReference type="NCBI Taxonomy" id="412755"/>
    <lineage>
        <taxon>unclassified sequences</taxon>
        <taxon>metagenomes</taxon>
        <taxon>ecological metagenomes</taxon>
    </lineage>
</organism>
<dbReference type="AlphaFoldDB" id="A0A0F9AFV8"/>
<protein>
    <submittedName>
        <fullName evidence="1">Uncharacterized protein</fullName>
    </submittedName>
</protein>
<name>A0A0F9AFV8_9ZZZZ</name>
<accession>A0A0F9AFV8</accession>
<sequence length="39" mass="4497">MNPQIQQTSEAIAEIPNDLFNAWKSMLKNHKEVTKNGRN</sequence>
<dbReference type="EMBL" id="LAZR01046159">
    <property type="protein sequence ID" value="KKK97190.1"/>
    <property type="molecule type" value="Genomic_DNA"/>
</dbReference>
<proteinExistence type="predicted"/>
<comment type="caution">
    <text evidence="1">The sequence shown here is derived from an EMBL/GenBank/DDBJ whole genome shotgun (WGS) entry which is preliminary data.</text>
</comment>
<evidence type="ECO:0000313" key="1">
    <source>
        <dbReference type="EMBL" id="KKK97190.1"/>
    </source>
</evidence>
<gene>
    <name evidence="1" type="ORF">LCGC14_2655210</name>
</gene>